<dbReference type="SMART" id="SM00860">
    <property type="entry name" value="SMI1_KNR4"/>
    <property type="match status" value="1"/>
</dbReference>
<dbReference type="Pfam" id="PF09346">
    <property type="entry name" value="SMI1_KNR4"/>
    <property type="match status" value="1"/>
</dbReference>
<dbReference type="PANTHER" id="PTHR47432:SF1">
    <property type="entry name" value="CELL WALL ASSEMBLY REGULATOR SMI1"/>
    <property type="match status" value="1"/>
</dbReference>
<dbReference type="AlphaFoldDB" id="A0A7D6VCA7"/>
<dbReference type="GO" id="GO:0043332">
    <property type="term" value="C:mating projection tip"/>
    <property type="evidence" value="ECO:0007669"/>
    <property type="project" value="TreeGrafter"/>
</dbReference>
<dbReference type="RefSeq" id="WP_181580581.1">
    <property type="nucleotide sequence ID" value="NZ_CP059399.1"/>
</dbReference>
<dbReference type="EMBL" id="CP059399">
    <property type="protein sequence ID" value="QLY29377.1"/>
    <property type="molecule type" value="Genomic_DNA"/>
</dbReference>
<reference evidence="2 3" key="1">
    <citation type="submission" date="2020-07" db="EMBL/GenBank/DDBJ databases">
        <authorList>
            <person name="Zhuang K."/>
            <person name="Ran Y."/>
        </authorList>
    </citation>
    <scope>NUCLEOTIDE SEQUENCE [LARGE SCALE GENOMIC DNA]</scope>
    <source>
        <strain evidence="2 3">WCH-YHL-001</strain>
    </source>
</reference>
<dbReference type="InterPro" id="IPR051873">
    <property type="entry name" value="KNR4/SMI1_regulator"/>
</dbReference>
<proteinExistence type="predicted"/>
<dbReference type="Proteomes" id="UP000515512">
    <property type="component" value="Chromosome"/>
</dbReference>
<dbReference type="InterPro" id="IPR037883">
    <property type="entry name" value="Knr4/Smi1-like_sf"/>
</dbReference>
<evidence type="ECO:0000259" key="1">
    <source>
        <dbReference type="SMART" id="SM00860"/>
    </source>
</evidence>
<dbReference type="SUPFAM" id="SSF160631">
    <property type="entry name" value="SMI1/KNR4-like"/>
    <property type="match status" value="1"/>
</dbReference>
<organism evidence="2 3">
    <name type="scientific">Nocardia huaxiensis</name>
    <dbReference type="NCBI Taxonomy" id="2755382"/>
    <lineage>
        <taxon>Bacteria</taxon>
        <taxon>Bacillati</taxon>
        <taxon>Actinomycetota</taxon>
        <taxon>Actinomycetes</taxon>
        <taxon>Mycobacteriales</taxon>
        <taxon>Nocardiaceae</taxon>
        <taxon>Nocardia</taxon>
    </lineage>
</organism>
<feature type="domain" description="Knr4/Smi1-like" evidence="1">
    <location>
        <begin position="28"/>
        <end position="181"/>
    </location>
</feature>
<evidence type="ECO:0000313" key="3">
    <source>
        <dbReference type="Proteomes" id="UP000515512"/>
    </source>
</evidence>
<name>A0A7D6VCA7_9NOCA</name>
<protein>
    <submittedName>
        <fullName evidence="2">SMI1/KNR4 family protein</fullName>
    </submittedName>
</protein>
<dbReference type="Gene3D" id="3.40.1580.10">
    <property type="entry name" value="SMI1/KNR4-like"/>
    <property type="match status" value="1"/>
</dbReference>
<dbReference type="PANTHER" id="PTHR47432">
    <property type="entry name" value="CELL WALL ASSEMBLY REGULATOR SMI1"/>
    <property type="match status" value="1"/>
</dbReference>
<keyword evidence="3" id="KW-1185">Reference proteome</keyword>
<evidence type="ECO:0000313" key="2">
    <source>
        <dbReference type="EMBL" id="QLY29377.1"/>
    </source>
</evidence>
<gene>
    <name evidence="2" type="ORF">H0264_29540</name>
</gene>
<dbReference type="KEGG" id="nhu:H0264_29540"/>
<sequence length="226" mass="25739">MRALEVFNEYVSWLRTNVPLAYENLAGPARPRELLALERTIGRPLPEDVKAVLSVHNGQRISTVGDDDHGVPCIPTLIFLSTRKIRRIWKFWDSIEHDRATESLQESGAVYPGAEGKIKPLWTSPGWIPLWSDPTRPDYIGLDLDPGPAGTPGQIINFGHNEEYHFLCAHSYTDLLEFLLAEVTTGAWPATTIADDDEEEPFPWFGDPQKSFFNTLYDRFEIRPRY</sequence>
<accession>A0A7D6VCA7</accession>
<dbReference type="InterPro" id="IPR018958">
    <property type="entry name" value="Knr4/Smi1-like_dom"/>
</dbReference>